<name>A0A7S0YES0_9CHLO</name>
<dbReference type="EMBL" id="HBFM01013952">
    <property type="protein sequence ID" value="CAD8772314.1"/>
    <property type="molecule type" value="Transcribed_RNA"/>
</dbReference>
<gene>
    <name evidence="3" type="ORF">PPAR00522_LOCUS8719</name>
</gene>
<reference evidence="3" key="1">
    <citation type="submission" date="2021-01" db="EMBL/GenBank/DDBJ databases">
        <authorList>
            <person name="Corre E."/>
            <person name="Pelletier E."/>
            <person name="Niang G."/>
            <person name="Scheremetjew M."/>
            <person name="Finn R."/>
            <person name="Kale V."/>
            <person name="Holt S."/>
            <person name="Cochrane G."/>
            <person name="Meng A."/>
            <person name="Brown T."/>
            <person name="Cohen L."/>
        </authorList>
    </citation>
    <scope>NUCLEOTIDE SEQUENCE</scope>
    <source>
        <strain evidence="3">SAG 63-3</strain>
    </source>
</reference>
<evidence type="ECO:0000313" key="3">
    <source>
        <dbReference type="EMBL" id="CAD8772314.1"/>
    </source>
</evidence>
<dbReference type="GO" id="GO:0008033">
    <property type="term" value="P:tRNA processing"/>
    <property type="evidence" value="ECO:0007669"/>
    <property type="project" value="UniProtKB-KW"/>
</dbReference>
<accession>A0A7S0YES0</accession>
<dbReference type="InterPro" id="IPR018593">
    <property type="entry name" value="tRNA-endonuc_su_Sen15"/>
</dbReference>
<organism evidence="3">
    <name type="scientific">Polytomella parva</name>
    <dbReference type="NCBI Taxonomy" id="51329"/>
    <lineage>
        <taxon>Eukaryota</taxon>
        <taxon>Viridiplantae</taxon>
        <taxon>Chlorophyta</taxon>
        <taxon>core chlorophytes</taxon>
        <taxon>Chlorophyceae</taxon>
        <taxon>CS clade</taxon>
        <taxon>Chlamydomonadales</taxon>
        <taxon>Chlamydomonadaceae</taxon>
        <taxon>Polytomella</taxon>
    </lineage>
</organism>
<dbReference type="AlphaFoldDB" id="A0A7S0YES0"/>
<evidence type="ECO:0000259" key="2">
    <source>
        <dbReference type="Pfam" id="PF09631"/>
    </source>
</evidence>
<keyword evidence="1" id="KW-0819">tRNA processing</keyword>
<proteinExistence type="predicted"/>
<evidence type="ECO:0000256" key="1">
    <source>
        <dbReference type="ARBA" id="ARBA00022694"/>
    </source>
</evidence>
<protein>
    <recommendedName>
        <fullName evidence="2">tRNA-splicing endonuclease subunit Sen15 domain-containing protein</fullName>
    </recommendedName>
</protein>
<feature type="domain" description="tRNA-splicing endonuclease subunit Sen15" evidence="2">
    <location>
        <begin position="103"/>
        <end position="171"/>
    </location>
</feature>
<dbReference type="Pfam" id="PF09631">
    <property type="entry name" value="Sen15"/>
    <property type="match status" value="1"/>
</dbReference>
<sequence length="190" mass="21461">MNRRWQKDAAPNYFSLLSYNKFILQLESLENDLKICDTSDLYATYSTLHSKSRSPKLHINKFPGFYYFMAKSDQVSRINDPSPVPSESLEIDGTEEQMNTSCSNSLLNTVTETRMEPVIPINSKHSNLTIPLLQKLFKIQAFPDASHIIIAVVDDDGSVSLMRLFNYIQPPFEGPESLPPIQLGVDSDGE</sequence>